<keyword evidence="2" id="KW-1185">Reference proteome</keyword>
<comment type="caution">
    <text evidence="1">The sequence shown here is derived from an EMBL/GenBank/DDBJ whole genome shotgun (WGS) entry which is preliminary data.</text>
</comment>
<reference evidence="1 2" key="1">
    <citation type="submission" date="2018-05" db="EMBL/GenBank/DDBJ databases">
        <title>Genomic Encyclopedia of Type Strains, Phase IV (KMG-IV): sequencing the most valuable type-strain genomes for metagenomic binning, comparative biology and taxonomic classification.</title>
        <authorList>
            <person name="Goeker M."/>
        </authorList>
    </citation>
    <scope>NUCLEOTIDE SEQUENCE [LARGE SCALE GENOMIC DNA]</scope>
    <source>
        <strain evidence="1 2">DSM 566</strain>
    </source>
</reference>
<dbReference type="AlphaFoldDB" id="A0A318H2U9"/>
<sequence>MTVTAPHAEPPMRFTRRLAWRHPAREHHCPVWLAAMKLPGSE</sequence>
<name>A0A318H2U9_9BURK</name>
<dbReference type="Proteomes" id="UP000247811">
    <property type="component" value="Unassembled WGS sequence"/>
</dbReference>
<evidence type="ECO:0000313" key="2">
    <source>
        <dbReference type="Proteomes" id="UP000247811"/>
    </source>
</evidence>
<dbReference type="EMBL" id="QJJS01000010">
    <property type="protein sequence ID" value="PXW95199.1"/>
    <property type="molecule type" value="Genomic_DNA"/>
</dbReference>
<protein>
    <submittedName>
        <fullName evidence="1">Uncharacterized protein</fullName>
    </submittedName>
</protein>
<proteinExistence type="predicted"/>
<organism evidence="1 2">
    <name type="scientific">Sphaerotilus hippei</name>
    <dbReference type="NCBI Taxonomy" id="744406"/>
    <lineage>
        <taxon>Bacteria</taxon>
        <taxon>Pseudomonadati</taxon>
        <taxon>Pseudomonadota</taxon>
        <taxon>Betaproteobacteria</taxon>
        <taxon>Burkholderiales</taxon>
        <taxon>Sphaerotilaceae</taxon>
        <taxon>Sphaerotilus</taxon>
    </lineage>
</organism>
<accession>A0A318H2U9</accession>
<evidence type="ECO:0000313" key="1">
    <source>
        <dbReference type="EMBL" id="PXW95199.1"/>
    </source>
</evidence>
<gene>
    <name evidence="1" type="ORF">C7444_11044</name>
</gene>